<feature type="chain" id="PRO_5046614674" description="chitinase" evidence="11">
    <location>
        <begin position="28"/>
        <end position="376"/>
    </location>
</feature>
<comment type="catalytic activity">
    <reaction evidence="1">
        <text>Random endo-hydrolysis of N-acetyl-beta-D-glucosaminide (1-&gt;4)-beta-linkages in chitin and chitodextrins.</text>
        <dbReference type="EC" id="3.2.1.14"/>
    </reaction>
</comment>
<evidence type="ECO:0000256" key="2">
    <source>
        <dbReference type="ARBA" id="ARBA00012729"/>
    </source>
</evidence>
<dbReference type="InterPro" id="IPR017853">
    <property type="entry name" value="GH"/>
</dbReference>
<dbReference type="PANTHER" id="PTHR45708:SF21">
    <property type="entry name" value="ACIDIC ENDOCHITINASE"/>
    <property type="match status" value="1"/>
</dbReference>
<dbReference type="Proteomes" id="UP000266723">
    <property type="component" value="Unassembled WGS sequence"/>
</dbReference>
<dbReference type="EMBL" id="QGKV02000759">
    <property type="protein sequence ID" value="KAF3565363.1"/>
    <property type="molecule type" value="Genomic_DNA"/>
</dbReference>
<evidence type="ECO:0000256" key="1">
    <source>
        <dbReference type="ARBA" id="ARBA00000822"/>
    </source>
</evidence>
<evidence type="ECO:0000256" key="3">
    <source>
        <dbReference type="ARBA" id="ARBA00022801"/>
    </source>
</evidence>
<dbReference type="InterPro" id="IPR001223">
    <property type="entry name" value="Glyco_hydro18_cat"/>
</dbReference>
<evidence type="ECO:0000256" key="11">
    <source>
        <dbReference type="SAM" id="SignalP"/>
    </source>
</evidence>
<feature type="domain" description="GH18" evidence="12">
    <location>
        <begin position="29"/>
        <end position="376"/>
    </location>
</feature>
<keyword evidence="11" id="KW-0732">Signal</keyword>
<sequence length="376" mass="40981">MSNIKFPKHVLFFVFLLIFLLSKSSDAYGGIAIYWGQNGNEGNLSSTCATGRYAYVNVAFLVKFGNGQTPELNLAGHCNPAANTCTHFGSQVKDCQSRGIKFENVLGPLYDLFGDSGPRQLGIPLTAYVSEACSMNGWNLRPARSPEAENLHIALCSIPIPSQSPTPDSYSWQIDGVMLSLGGGIGNYSIGSREDAKVVANYLWNNFLGGKSSSRPLGDAVLDGIDFNIELGSPQYYDDLARFLSKYGVSGRKVYLTGAPQCPFPDRLMGSALDTELFDYVWVQFYNNAPCQYTSGNTKSLFDSWNTWTTSVTAQKIFLGLPAAPQAAGSGYIPPDILISQILPTLKESKKYGGIMLWSKFWDDQNGYSSSILASV</sequence>
<keyword evidence="14" id="KW-1185">Reference proteome</keyword>
<dbReference type="Gene3D" id="3.20.20.80">
    <property type="entry name" value="Glycosidases"/>
    <property type="match status" value="2"/>
</dbReference>
<dbReference type="EC" id="3.2.1.14" evidence="2"/>
<dbReference type="InterPro" id="IPR001579">
    <property type="entry name" value="Glyco_hydro_18_chit_AS"/>
</dbReference>
<evidence type="ECO:0000259" key="12">
    <source>
        <dbReference type="PROSITE" id="PS51910"/>
    </source>
</evidence>
<keyword evidence="7 9" id="KW-0326">Glycosidase</keyword>
<dbReference type="SUPFAM" id="SSF51445">
    <property type="entry name" value="(Trans)glycosidases"/>
    <property type="match status" value="2"/>
</dbReference>
<comment type="similarity">
    <text evidence="10">Belongs to the glycosyl hydrolase 18 family.</text>
</comment>
<proteinExistence type="inferred from homology"/>
<name>A0ABQ7D0B2_BRACR</name>
<dbReference type="InterPro" id="IPR050542">
    <property type="entry name" value="Glycosyl_Hydrlase18_Chitinase"/>
</dbReference>
<gene>
    <name evidence="13" type="ORF">DY000_02011385</name>
</gene>
<keyword evidence="3 9" id="KW-0378">Hydrolase</keyword>
<evidence type="ECO:0000256" key="6">
    <source>
        <dbReference type="ARBA" id="ARBA00023277"/>
    </source>
</evidence>
<dbReference type="Pfam" id="PF00704">
    <property type="entry name" value="Glyco_hydro_18"/>
    <property type="match status" value="1"/>
</dbReference>
<evidence type="ECO:0000256" key="8">
    <source>
        <dbReference type="ARBA" id="ARBA00023326"/>
    </source>
</evidence>
<dbReference type="PROSITE" id="PS51910">
    <property type="entry name" value="GH18_2"/>
    <property type="match status" value="1"/>
</dbReference>
<keyword evidence="4" id="KW-0146">Chitin degradation</keyword>
<evidence type="ECO:0000256" key="10">
    <source>
        <dbReference type="RuleBase" id="RU004453"/>
    </source>
</evidence>
<reference evidence="13 14" key="1">
    <citation type="journal article" date="2020" name="BMC Genomics">
        <title>Intraspecific diversification of the crop wild relative Brassica cretica Lam. using demographic model selection.</title>
        <authorList>
            <person name="Kioukis A."/>
            <person name="Michalopoulou V.A."/>
            <person name="Briers L."/>
            <person name="Pirintsos S."/>
            <person name="Studholme D.J."/>
            <person name="Pavlidis P."/>
            <person name="Sarris P.F."/>
        </authorList>
    </citation>
    <scope>NUCLEOTIDE SEQUENCE [LARGE SCALE GENOMIC DNA]</scope>
    <source>
        <strain evidence="14">cv. PFS-1207/04</strain>
    </source>
</reference>
<keyword evidence="8" id="KW-0624">Polysaccharide degradation</keyword>
<organism evidence="13 14">
    <name type="scientific">Brassica cretica</name>
    <name type="common">Mustard</name>
    <dbReference type="NCBI Taxonomy" id="69181"/>
    <lineage>
        <taxon>Eukaryota</taxon>
        <taxon>Viridiplantae</taxon>
        <taxon>Streptophyta</taxon>
        <taxon>Embryophyta</taxon>
        <taxon>Tracheophyta</taxon>
        <taxon>Spermatophyta</taxon>
        <taxon>Magnoliopsida</taxon>
        <taxon>eudicotyledons</taxon>
        <taxon>Gunneridae</taxon>
        <taxon>Pentapetalae</taxon>
        <taxon>rosids</taxon>
        <taxon>malvids</taxon>
        <taxon>Brassicales</taxon>
        <taxon>Brassicaceae</taxon>
        <taxon>Brassiceae</taxon>
        <taxon>Brassica</taxon>
    </lineage>
</organism>
<evidence type="ECO:0000256" key="5">
    <source>
        <dbReference type="ARBA" id="ARBA00023157"/>
    </source>
</evidence>
<protein>
    <recommendedName>
        <fullName evidence="2">chitinase</fullName>
        <ecNumber evidence="2">3.2.1.14</ecNumber>
    </recommendedName>
</protein>
<keyword evidence="5" id="KW-1015">Disulfide bond</keyword>
<evidence type="ECO:0000256" key="7">
    <source>
        <dbReference type="ARBA" id="ARBA00023295"/>
    </source>
</evidence>
<dbReference type="CDD" id="cd02877">
    <property type="entry name" value="GH18_hevamine_XipI_class_III"/>
    <property type="match status" value="1"/>
</dbReference>
<accession>A0ABQ7D0B2</accession>
<evidence type="ECO:0000256" key="9">
    <source>
        <dbReference type="RuleBase" id="RU000489"/>
    </source>
</evidence>
<evidence type="ECO:0000313" key="13">
    <source>
        <dbReference type="EMBL" id="KAF3565363.1"/>
    </source>
</evidence>
<dbReference type="PANTHER" id="PTHR45708">
    <property type="entry name" value="ENDOCHITINASE"/>
    <property type="match status" value="1"/>
</dbReference>
<dbReference type="InterPro" id="IPR045321">
    <property type="entry name" value="Cts1-like"/>
</dbReference>
<comment type="caution">
    <text evidence="13">The sequence shown here is derived from an EMBL/GenBank/DDBJ whole genome shotgun (WGS) entry which is preliminary data.</text>
</comment>
<feature type="signal peptide" evidence="11">
    <location>
        <begin position="1"/>
        <end position="27"/>
    </location>
</feature>
<evidence type="ECO:0000256" key="4">
    <source>
        <dbReference type="ARBA" id="ARBA00023024"/>
    </source>
</evidence>
<keyword evidence="6" id="KW-0119">Carbohydrate metabolism</keyword>
<evidence type="ECO:0000313" key="14">
    <source>
        <dbReference type="Proteomes" id="UP000266723"/>
    </source>
</evidence>
<dbReference type="PROSITE" id="PS01095">
    <property type="entry name" value="GH18_1"/>
    <property type="match status" value="1"/>
</dbReference>